<evidence type="ECO:0000313" key="4">
    <source>
        <dbReference type="Proteomes" id="UP001293593"/>
    </source>
</evidence>
<keyword evidence="4" id="KW-1185">Reference proteome</keyword>
<dbReference type="Pfam" id="PF12146">
    <property type="entry name" value="Hydrolase_4"/>
    <property type="match status" value="1"/>
</dbReference>
<evidence type="ECO:0000259" key="2">
    <source>
        <dbReference type="Pfam" id="PF12146"/>
    </source>
</evidence>
<dbReference type="SUPFAM" id="SSF53474">
    <property type="entry name" value="alpha/beta-Hydrolases"/>
    <property type="match status" value="1"/>
</dbReference>
<comment type="caution">
    <text evidence="3">The sequence shown here is derived from an EMBL/GenBank/DDBJ whole genome shotgun (WGS) entry which is preliminary data.</text>
</comment>
<dbReference type="Proteomes" id="UP001293593">
    <property type="component" value="Unassembled WGS sequence"/>
</dbReference>
<feature type="domain" description="Serine aminopeptidase S33" evidence="2">
    <location>
        <begin position="161"/>
        <end position="399"/>
    </location>
</feature>
<keyword evidence="1" id="KW-0472">Membrane</keyword>
<dbReference type="Gene3D" id="3.40.50.1820">
    <property type="entry name" value="alpha/beta hydrolase"/>
    <property type="match status" value="1"/>
</dbReference>
<dbReference type="InterPro" id="IPR022742">
    <property type="entry name" value="Hydrolase_4"/>
</dbReference>
<organism evidence="3 4">
    <name type="scientific">Acacia crassicarpa</name>
    <name type="common">northern wattle</name>
    <dbReference type="NCBI Taxonomy" id="499986"/>
    <lineage>
        <taxon>Eukaryota</taxon>
        <taxon>Viridiplantae</taxon>
        <taxon>Streptophyta</taxon>
        <taxon>Embryophyta</taxon>
        <taxon>Tracheophyta</taxon>
        <taxon>Spermatophyta</taxon>
        <taxon>Magnoliopsida</taxon>
        <taxon>eudicotyledons</taxon>
        <taxon>Gunneridae</taxon>
        <taxon>Pentapetalae</taxon>
        <taxon>rosids</taxon>
        <taxon>fabids</taxon>
        <taxon>Fabales</taxon>
        <taxon>Fabaceae</taxon>
        <taxon>Caesalpinioideae</taxon>
        <taxon>mimosoid clade</taxon>
        <taxon>Acacieae</taxon>
        <taxon>Acacia</taxon>
    </lineage>
</organism>
<evidence type="ECO:0000256" key="1">
    <source>
        <dbReference type="SAM" id="Phobius"/>
    </source>
</evidence>
<evidence type="ECO:0000313" key="3">
    <source>
        <dbReference type="EMBL" id="KAK4280638.1"/>
    </source>
</evidence>
<sequence>MATETLVLRAQDGSSSLFLTSGATGRISSLFSMQLLRSLLMLINSIIFLLLLPFRGPGRVLPVDKPGKDEKQIDHHRKGVVVRVPTAFVPWKSLTVGCSCSSSTAAATVKAVDEAVEERRALAIRRVVEDRDPMTVREYSLIGTKRGDTIFTQSWTPVSAKIRGLVLIMHGLNEHSGRYSDFAKQLNANGFKVYGMDWVGHGGSDGLHAYVHSLDDAVSDMKAFLEKVLIDSPGLPCFCFGHSTGAAIVFKALLDPEVEAHVSGAVVTSPAVGVQASHPIFLALAPVVSLLLPKYQLNAAYKKGSTVCRDPDALVSKYSDPLVCNGALRVRTGYEIVRITTCLQQNLRKFKVPFLVLHGTADTVTDPAASMKFYEEASSSDKSIHLYEGLLHDLLLEPERHVITQEIIQWLNDRV</sequence>
<keyword evidence="1" id="KW-1133">Transmembrane helix</keyword>
<proteinExistence type="predicted"/>
<name>A0AAE1TD70_9FABA</name>
<dbReference type="AlphaFoldDB" id="A0AAE1TD70"/>
<feature type="transmembrane region" description="Helical" evidence="1">
    <location>
        <begin position="35"/>
        <end position="54"/>
    </location>
</feature>
<dbReference type="PANTHER" id="PTHR11614">
    <property type="entry name" value="PHOSPHOLIPASE-RELATED"/>
    <property type="match status" value="1"/>
</dbReference>
<protein>
    <recommendedName>
        <fullName evidence="2">Serine aminopeptidase S33 domain-containing protein</fullName>
    </recommendedName>
</protein>
<dbReference type="EMBL" id="JAWXYG010000002">
    <property type="protein sequence ID" value="KAK4280638.1"/>
    <property type="molecule type" value="Genomic_DNA"/>
</dbReference>
<dbReference type="InterPro" id="IPR051044">
    <property type="entry name" value="MAG_DAG_Lipase"/>
</dbReference>
<gene>
    <name evidence="3" type="ORF">QN277_012237</name>
</gene>
<reference evidence="3" key="1">
    <citation type="submission" date="2023-10" db="EMBL/GenBank/DDBJ databases">
        <title>Chromosome-level genome of the transformable northern wattle, Acacia crassicarpa.</title>
        <authorList>
            <person name="Massaro I."/>
            <person name="Sinha N.R."/>
            <person name="Poethig S."/>
            <person name="Leichty A.R."/>
        </authorList>
    </citation>
    <scope>NUCLEOTIDE SEQUENCE</scope>
    <source>
        <strain evidence="3">Acra3RX</strain>
        <tissue evidence="3">Leaf</tissue>
    </source>
</reference>
<dbReference type="InterPro" id="IPR029058">
    <property type="entry name" value="AB_hydrolase_fold"/>
</dbReference>
<accession>A0AAE1TD70</accession>
<keyword evidence="1" id="KW-0812">Transmembrane</keyword>